<dbReference type="Proteomes" id="UP000317650">
    <property type="component" value="Chromosome 9"/>
</dbReference>
<feature type="compositionally biased region" description="Basic and acidic residues" evidence="1">
    <location>
        <begin position="82"/>
        <end position="91"/>
    </location>
</feature>
<sequence>MTQPRIVPEPGDFGDGDNNLAVRTDPLADWHANRSLSGGISLATTRRGEARKKRAFEEERSIKKEGEASRKSTTKSLMCRHQRLDEPKPIEPRHELVFHTLSQSRFDVALPRQS</sequence>
<evidence type="ECO:0000313" key="2">
    <source>
        <dbReference type="EMBL" id="THU47936.1"/>
    </source>
</evidence>
<feature type="region of interest" description="Disordered" evidence="1">
    <location>
        <begin position="1"/>
        <end position="20"/>
    </location>
</feature>
<keyword evidence="3" id="KW-1185">Reference proteome</keyword>
<dbReference type="AlphaFoldDB" id="A0A4V4H3E5"/>
<evidence type="ECO:0000313" key="3">
    <source>
        <dbReference type="Proteomes" id="UP000317650"/>
    </source>
</evidence>
<feature type="compositionally biased region" description="Basic and acidic residues" evidence="1">
    <location>
        <begin position="55"/>
        <end position="70"/>
    </location>
</feature>
<feature type="region of interest" description="Disordered" evidence="1">
    <location>
        <begin position="41"/>
        <end position="91"/>
    </location>
</feature>
<protein>
    <submittedName>
        <fullName evidence="2">Uncharacterized protein</fullName>
    </submittedName>
</protein>
<name>A0A4V4H3E5_MUSBA</name>
<reference evidence="2 3" key="1">
    <citation type="journal article" date="2019" name="Nat. Plants">
        <title>Genome sequencing of Musa balbisiana reveals subgenome evolution and function divergence in polyploid bananas.</title>
        <authorList>
            <person name="Yao X."/>
        </authorList>
    </citation>
    <scope>NUCLEOTIDE SEQUENCE [LARGE SCALE GENOMIC DNA]</scope>
    <source>
        <strain evidence="3">cv. DH-PKW</strain>
        <tissue evidence="2">Leaves</tissue>
    </source>
</reference>
<gene>
    <name evidence="2" type="ORF">C4D60_Mb09t20920</name>
</gene>
<comment type="caution">
    <text evidence="2">The sequence shown here is derived from an EMBL/GenBank/DDBJ whole genome shotgun (WGS) entry which is preliminary data.</text>
</comment>
<proteinExistence type="predicted"/>
<accession>A0A4V4H3E5</accession>
<organism evidence="2 3">
    <name type="scientific">Musa balbisiana</name>
    <name type="common">Banana</name>
    <dbReference type="NCBI Taxonomy" id="52838"/>
    <lineage>
        <taxon>Eukaryota</taxon>
        <taxon>Viridiplantae</taxon>
        <taxon>Streptophyta</taxon>
        <taxon>Embryophyta</taxon>
        <taxon>Tracheophyta</taxon>
        <taxon>Spermatophyta</taxon>
        <taxon>Magnoliopsida</taxon>
        <taxon>Liliopsida</taxon>
        <taxon>Zingiberales</taxon>
        <taxon>Musaceae</taxon>
        <taxon>Musa</taxon>
    </lineage>
</organism>
<dbReference type="EMBL" id="PYDT01000010">
    <property type="protein sequence ID" value="THU47936.1"/>
    <property type="molecule type" value="Genomic_DNA"/>
</dbReference>
<evidence type="ECO:0000256" key="1">
    <source>
        <dbReference type="SAM" id="MobiDB-lite"/>
    </source>
</evidence>